<dbReference type="AlphaFoldDB" id="Q0YTJ6"/>
<reference evidence="1 2" key="1">
    <citation type="submission" date="2006-07" db="EMBL/GenBank/DDBJ databases">
        <title>Annotation of the draft genome assembly of Chlorobium ferroxidans DSM 13031.</title>
        <authorList>
            <consortium name="US DOE Joint Genome Institute (JGI-ORNL)"/>
            <person name="Larimer F."/>
            <person name="Land M."/>
            <person name="Hauser L."/>
        </authorList>
    </citation>
    <scope>NUCLEOTIDE SEQUENCE [LARGE SCALE GENOMIC DNA]</scope>
    <source>
        <strain evidence="1 2">DSM 13031</strain>
    </source>
</reference>
<name>Q0YTJ6_9CHLB</name>
<keyword evidence="2" id="KW-1185">Reference proteome</keyword>
<dbReference type="Proteomes" id="UP000004162">
    <property type="component" value="Unassembled WGS sequence"/>
</dbReference>
<dbReference type="EMBL" id="AASE01000003">
    <property type="protein sequence ID" value="EAT59650.1"/>
    <property type="molecule type" value="Genomic_DNA"/>
</dbReference>
<protein>
    <submittedName>
        <fullName evidence="1">Uncharacterized protein</fullName>
    </submittedName>
</protein>
<organism evidence="1 2">
    <name type="scientific">Chlorobium ferrooxidans DSM 13031</name>
    <dbReference type="NCBI Taxonomy" id="377431"/>
    <lineage>
        <taxon>Bacteria</taxon>
        <taxon>Pseudomonadati</taxon>
        <taxon>Chlorobiota</taxon>
        <taxon>Chlorobiia</taxon>
        <taxon>Chlorobiales</taxon>
        <taxon>Chlorobiaceae</taxon>
        <taxon>Chlorobium/Pelodictyon group</taxon>
        <taxon>Chlorobium</taxon>
    </lineage>
</organism>
<reference evidence="1 2" key="2">
    <citation type="submission" date="2006-07" db="EMBL/GenBank/DDBJ databases">
        <title>Sequencing of the draft genome and assembly of Chlorobium ferroxidans DSM 13031.</title>
        <authorList>
            <consortium name="US DOE Joint Genome Institute (JGI-PGF)"/>
            <person name="Copeland A."/>
            <person name="Lucas S."/>
            <person name="Lapidus A."/>
            <person name="Barry K."/>
            <person name="Glavina del Rio T."/>
            <person name="Dalin E."/>
            <person name="Tice H."/>
            <person name="Bruce D."/>
            <person name="Pitluck S."/>
            <person name="Richardson P."/>
        </authorList>
    </citation>
    <scope>NUCLEOTIDE SEQUENCE [LARGE SCALE GENOMIC DNA]</scope>
    <source>
        <strain evidence="1 2">DSM 13031</strain>
    </source>
</reference>
<evidence type="ECO:0000313" key="1">
    <source>
        <dbReference type="EMBL" id="EAT59650.1"/>
    </source>
</evidence>
<gene>
    <name evidence="1" type="ORF">CferDRAFT_1657</name>
</gene>
<evidence type="ECO:0000313" key="2">
    <source>
        <dbReference type="Proteomes" id="UP000004162"/>
    </source>
</evidence>
<accession>Q0YTJ6</accession>
<comment type="caution">
    <text evidence="1">The sequence shown here is derived from an EMBL/GenBank/DDBJ whole genome shotgun (WGS) entry which is preliminary data.</text>
</comment>
<sequence>MCRKKKALKYNNRIHNYCFPEKQLPTQGEHKINAGTSRGVSGCYYQVIKATAQSSTHLYHHQPKSISSRCLRYRQDQQLIS</sequence>
<proteinExistence type="predicted"/>